<dbReference type="InterPro" id="IPR036770">
    <property type="entry name" value="Ankyrin_rpt-contain_sf"/>
</dbReference>
<dbReference type="SUPFAM" id="SSF50249">
    <property type="entry name" value="Nucleic acid-binding proteins"/>
    <property type="match status" value="1"/>
</dbReference>
<name>A0A812KG83_SYMPI</name>
<feature type="compositionally biased region" description="Polar residues" evidence="4">
    <location>
        <begin position="381"/>
        <end position="390"/>
    </location>
</feature>
<reference evidence="7" key="1">
    <citation type="submission" date="2021-02" db="EMBL/GenBank/DDBJ databases">
        <authorList>
            <person name="Dougan E. K."/>
            <person name="Rhodes N."/>
            <person name="Thang M."/>
            <person name="Chan C."/>
        </authorList>
    </citation>
    <scope>NUCLEOTIDE SEQUENCE</scope>
</reference>
<feature type="region of interest" description="Disordered" evidence="4">
    <location>
        <begin position="356"/>
        <end position="442"/>
    </location>
</feature>
<dbReference type="GO" id="GO:0003756">
    <property type="term" value="F:protein disulfide isomerase activity"/>
    <property type="evidence" value="ECO:0007669"/>
    <property type="project" value="TreeGrafter"/>
</dbReference>
<dbReference type="GO" id="GO:0005783">
    <property type="term" value="C:endoplasmic reticulum"/>
    <property type="evidence" value="ECO:0007669"/>
    <property type="project" value="TreeGrafter"/>
</dbReference>
<accession>A0A812KG83</accession>
<feature type="compositionally biased region" description="Pro residues" evidence="4">
    <location>
        <begin position="404"/>
        <end position="424"/>
    </location>
</feature>
<dbReference type="PANTHER" id="PTHR45672:SF3">
    <property type="entry name" value="THIOREDOXIN DOMAIN-CONTAINING PROTEIN 5"/>
    <property type="match status" value="1"/>
</dbReference>
<dbReference type="Gene3D" id="2.40.50.140">
    <property type="entry name" value="Nucleic acid-binding proteins"/>
    <property type="match status" value="1"/>
</dbReference>
<dbReference type="Gene3D" id="1.25.40.20">
    <property type="entry name" value="Ankyrin repeat-containing domain"/>
    <property type="match status" value="1"/>
</dbReference>
<comment type="caution">
    <text evidence="7">The sequence shown here is derived from an EMBL/GenBank/DDBJ whole genome shotgun (WGS) entry which is preliminary data.</text>
</comment>
<keyword evidence="8" id="KW-1185">Reference proteome</keyword>
<evidence type="ECO:0000259" key="5">
    <source>
        <dbReference type="PROSITE" id="PS51352"/>
    </source>
</evidence>
<dbReference type="SMART" id="SM00248">
    <property type="entry name" value="ANK"/>
    <property type="match status" value="3"/>
</dbReference>
<dbReference type="EMBL" id="CAJNIZ010003925">
    <property type="protein sequence ID" value="CAE7227279.1"/>
    <property type="molecule type" value="Genomic_DNA"/>
</dbReference>
<comment type="similarity">
    <text evidence="1">Belongs to the protein disulfide isomerase family.</text>
</comment>
<feature type="region of interest" description="Disordered" evidence="4">
    <location>
        <begin position="497"/>
        <end position="588"/>
    </location>
</feature>
<dbReference type="InterPro" id="IPR036249">
    <property type="entry name" value="Thioredoxin-like_sf"/>
</dbReference>
<protein>
    <submittedName>
        <fullName evidence="7">SEP2 protein</fullName>
    </submittedName>
</protein>
<feature type="domain" description="CSD" evidence="6">
    <location>
        <begin position="11"/>
        <end position="75"/>
    </location>
</feature>
<sequence length="1126" mass="124179">SREQDISDHERYRGRIKSWGPGTFGFIECPELASRFKRDVYVSQAEYKDWAIGAPVSFSLVVTEQRKPQARDVREELDSDGSAPSPASIGRSSADLCRPGTQDAADEALQDRLEPAPVSRTSSQSSQTLPGQWVRTVSTSWADIVDEEEDLLGHLAREAMHLPYYEQLMSLLAVTWKDLAPALAPAGMEPPESETGVRDCASLIKEYKVDAGLQGFQRSYALETAIADQHGESMQGPAAQAEIVEVPTQTYLEQQGSRLLTLPLTYRTRVGEDVIEKTPDAWEGEGIEGFGFPCNEEHQVAARPAELPPAHHPVPKRAMHVRMVQATVARVHAACAAAAAAKQCEALEERKKLLGLPPLDEAPPKPAWPSSVVQPRHLQPWSGSQAQGMQASAGVLAQPQTGVPKPPSGPPPAKLQEPPGPPTEPQSGLSANAPAFQPGYAWHQAPPTQCPVATYPCPEHGDQRCHQVPLERGNILSMTPSVQAHPFVRARTPLHAAQHEGPPLPLPPSQSSDLGPRPVLSQTQQAARHGGPAPAQRRQYEERPAPHHHQARNSRPPDVPNTQRQVAAGRRQRHPAQEAETGHWQDSWGQQEWQEHEWHEEEWHVQDWQAEWWREDWRGPWSDWAASLGQKQGSKGGYNILCELRFLKFTAKGTGEGCNGQRTGQSSQAGTSSIDPTAEAAGGPVSTLIGAHSVGQMMQADHTNKNKVVAALFDSELNEVENAVNCGFFTSGQRKFHPNEKCTGAGGGTMVCYRVEALQQWEQELKQLQFCRQEPRQPPLHYAAMATGAGALNALLKAKAPLTVRDARGQSLLHAAARSGSTEALRRLLQAIRDGRSRGLLEWSDRWARSAVHWAALNGHPEVLKILLEAKAPLLADVPHGVAGAVQLTERTWAGRVSGKTVFVNFHTEWCNHCKMLKPTWDKLANAKFKFKEKGKKKSILIASVDCSGDASKFCLEFGVDKFPTLKYGSPYDLDDYTGKKELRDLENFVTSQLTPVCTVDDQRHCSADEKLLIKDFQRKSILDLDKIVEKLAEERKSVEADYSLFKANLLGTLTKAGQQKDRDVSAASGEQKEKIEADFRRFVDGLTEQHNEKEEEKNKKLALLKAKGLSLARNVQANRKPRPEL</sequence>
<dbReference type="OrthoDB" id="430690at2759"/>
<feature type="compositionally biased region" description="Polar residues" evidence="4">
    <location>
        <begin position="660"/>
        <end position="675"/>
    </location>
</feature>
<dbReference type="InterPro" id="IPR013766">
    <property type="entry name" value="Thioredoxin_domain"/>
</dbReference>
<dbReference type="InterPro" id="IPR012340">
    <property type="entry name" value="NA-bd_OB-fold"/>
</dbReference>
<dbReference type="Gene3D" id="3.40.30.10">
    <property type="entry name" value="Glutaredoxin"/>
    <property type="match status" value="1"/>
</dbReference>
<feature type="non-terminal residue" evidence="7">
    <location>
        <position position="1"/>
    </location>
</feature>
<dbReference type="PANTHER" id="PTHR45672">
    <property type="entry name" value="PROTEIN DISULFIDE-ISOMERASE C17H9.14C-RELATED"/>
    <property type="match status" value="1"/>
</dbReference>
<evidence type="ECO:0000256" key="1">
    <source>
        <dbReference type="ARBA" id="ARBA00006347"/>
    </source>
</evidence>
<dbReference type="Pfam" id="PF12796">
    <property type="entry name" value="Ank_2"/>
    <property type="match status" value="1"/>
</dbReference>
<dbReference type="GO" id="GO:0006457">
    <property type="term" value="P:protein folding"/>
    <property type="evidence" value="ECO:0007669"/>
    <property type="project" value="TreeGrafter"/>
</dbReference>
<evidence type="ECO:0000256" key="3">
    <source>
        <dbReference type="SAM" id="Coils"/>
    </source>
</evidence>
<dbReference type="CDD" id="cd02961">
    <property type="entry name" value="PDI_a_family"/>
    <property type="match status" value="1"/>
</dbReference>
<feature type="region of interest" description="Disordered" evidence="4">
    <location>
        <begin position="69"/>
        <end position="103"/>
    </location>
</feature>
<keyword evidence="2" id="KW-0732">Signal</keyword>
<dbReference type="PROSITE" id="PS51352">
    <property type="entry name" value="THIOREDOXIN_2"/>
    <property type="match status" value="1"/>
</dbReference>
<dbReference type="PROSITE" id="PS51857">
    <property type="entry name" value="CSD_2"/>
    <property type="match status" value="1"/>
</dbReference>
<evidence type="ECO:0000313" key="7">
    <source>
        <dbReference type="EMBL" id="CAE7227279.1"/>
    </source>
</evidence>
<dbReference type="AlphaFoldDB" id="A0A812KG83"/>
<dbReference type="SUPFAM" id="SSF48403">
    <property type="entry name" value="Ankyrin repeat"/>
    <property type="match status" value="1"/>
</dbReference>
<dbReference type="InterPro" id="IPR051063">
    <property type="entry name" value="PDI"/>
</dbReference>
<gene>
    <name evidence="7" type="primary">SEP2</name>
    <name evidence="7" type="ORF">SPIL2461_LOCUS3275</name>
</gene>
<dbReference type="Pfam" id="PF00085">
    <property type="entry name" value="Thioredoxin"/>
    <property type="match status" value="1"/>
</dbReference>
<feature type="coiled-coil region" evidence="3">
    <location>
        <begin position="1022"/>
        <end position="1049"/>
    </location>
</feature>
<dbReference type="SUPFAM" id="SSF52833">
    <property type="entry name" value="Thioredoxin-like"/>
    <property type="match status" value="1"/>
</dbReference>
<feature type="region of interest" description="Disordered" evidence="4">
    <location>
        <begin position="657"/>
        <end position="681"/>
    </location>
</feature>
<dbReference type="InterPro" id="IPR002059">
    <property type="entry name" value="CSP_DNA-bd"/>
</dbReference>
<evidence type="ECO:0000313" key="8">
    <source>
        <dbReference type="Proteomes" id="UP000649617"/>
    </source>
</evidence>
<evidence type="ECO:0000256" key="4">
    <source>
        <dbReference type="SAM" id="MobiDB-lite"/>
    </source>
</evidence>
<organism evidence="7 8">
    <name type="scientific">Symbiodinium pilosum</name>
    <name type="common">Dinoflagellate</name>
    <dbReference type="NCBI Taxonomy" id="2952"/>
    <lineage>
        <taxon>Eukaryota</taxon>
        <taxon>Sar</taxon>
        <taxon>Alveolata</taxon>
        <taxon>Dinophyceae</taxon>
        <taxon>Suessiales</taxon>
        <taxon>Symbiodiniaceae</taxon>
        <taxon>Symbiodinium</taxon>
    </lineage>
</organism>
<keyword evidence="3" id="KW-0175">Coiled coil</keyword>
<dbReference type="Proteomes" id="UP000649617">
    <property type="component" value="Unassembled WGS sequence"/>
</dbReference>
<evidence type="ECO:0000259" key="6">
    <source>
        <dbReference type="PROSITE" id="PS51857"/>
    </source>
</evidence>
<proteinExistence type="inferred from homology"/>
<dbReference type="InterPro" id="IPR002110">
    <property type="entry name" value="Ankyrin_rpt"/>
</dbReference>
<evidence type="ECO:0000256" key="2">
    <source>
        <dbReference type="ARBA" id="ARBA00022729"/>
    </source>
</evidence>
<dbReference type="GO" id="GO:0003676">
    <property type="term" value="F:nucleic acid binding"/>
    <property type="evidence" value="ECO:0007669"/>
    <property type="project" value="InterPro"/>
</dbReference>
<feature type="domain" description="Thioredoxin" evidence="5">
    <location>
        <begin position="866"/>
        <end position="995"/>
    </location>
</feature>